<dbReference type="AlphaFoldDB" id="G2FEU6"/>
<evidence type="ECO:0000256" key="1">
    <source>
        <dbReference type="ARBA" id="ARBA00022490"/>
    </source>
</evidence>
<dbReference type="RefSeq" id="WP_006474568.1">
    <property type="nucleotide sequence ID" value="NZ_AFZB01000010.1"/>
</dbReference>
<keyword evidence="3 6" id="KW-0489">Methyltransferase</keyword>
<comment type="similarity">
    <text evidence="6">Belongs to the methyltransferase superfamily. RsmI family.</text>
</comment>
<accession>G2FEU6</accession>
<dbReference type="InterPro" id="IPR053910">
    <property type="entry name" value="RsmI_HTH"/>
</dbReference>
<keyword evidence="4 6" id="KW-0808">Transferase</keyword>
<dbReference type="NCBIfam" id="TIGR00096">
    <property type="entry name" value="16S rRNA (cytidine(1402)-2'-O)-methyltransferase"/>
    <property type="match status" value="1"/>
</dbReference>
<evidence type="ECO:0000256" key="4">
    <source>
        <dbReference type="ARBA" id="ARBA00022679"/>
    </source>
</evidence>
<comment type="catalytic activity">
    <reaction evidence="6">
        <text>cytidine(1402) in 16S rRNA + S-adenosyl-L-methionine = 2'-O-methylcytidine(1402) in 16S rRNA + S-adenosyl-L-homocysteine + H(+)</text>
        <dbReference type="Rhea" id="RHEA:42924"/>
        <dbReference type="Rhea" id="RHEA-COMP:10285"/>
        <dbReference type="Rhea" id="RHEA-COMP:10286"/>
        <dbReference type="ChEBI" id="CHEBI:15378"/>
        <dbReference type="ChEBI" id="CHEBI:57856"/>
        <dbReference type="ChEBI" id="CHEBI:59789"/>
        <dbReference type="ChEBI" id="CHEBI:74495"/>
        <dbReference type="ChEBI" id="CHEBI:82748"/>
        <dbReference type="EC" id="2.1.1.198"/>
    </reaction>
</comment>
<dbReference type="Pfam" id="PF23016">
    <property type="entry name" value="RsmI_C"/>
    <property type="match status" value="1"/>
</dbReference>
<dbReference type="GO" id="GO:0005737">
    <property type="term" value="C:cytoplasm"/>
    <property type="evidence" value="ECO:0007669"/>
    <property type="project" value="UniProtKB-SubCell"/>
</dbReference>
<evidence type="ECO:0000256" key="3">
    <source>
        <dbReference type="ARBA" id="ARBA00022603"/>
    </source>
</evidence>
<dbReference type="EMBL" id="AFZB01000010">
    <property type="protein sequence ID" value="EGW54678.1"/>
    <property type="molecule type" value="Genomic_DNA"/>
</dbReference>
<dbReference type="EC" id="2.1.1.198" evidence="6"/>
<dbReference type="Pfam" id="PF00590">
    <property type="entry name" value="TP_methylase"/>
    <property type="match status" value="1"/>
</dbReference>
<evidence type="ECO:0000259" key="7">
    <source>
        <dbReference type="Pfam" id="PF00590"/>
    </source>
</evidence>
<dbReference type="FunFam" id="3.30.950.10:FF:000002">
    <property type="entry name" value="Ribosomal RNA small subunit methyltransferase I"/>
    <property type="match status" value="1"/>
</dbReference>
<evidence type="ECO:0000313" key="9">
    <source>
        <dbReference type="EMBL" id="EGW54678.1"/>
    </source>
</evidence>
<dbReference type="Proteomes" id="UP000005167">
    <property type="component" value="Unassembled WGS sequence"/>
</dbReference>
<sequence length="316" mass="34521">MSKGVLYVVATPIGNLDDLSRRAVKVLSTVDLIAAEDTRHTRPLLRHYGIATPMMAFHEHNEREAMERLLQRLAQGEQVALVSDAGTPLISDPGFPLVREARQRGIEVVAVPGPSAAIAALSVAGLPTDRFLFAGFPPRQGAQRRHWLEALLKETATLVFYESSHRIKASLADMAAVFGSERQAVIARELTKLHETVLSGSLSSLIEQVEADANQRKGEFVLLLAGAEPVNVTDSGADAERILRVLVGELPLKQAAALTAKITGLKKMRSISRRWHGRLIAEAGKATRERAIQALSHCQLSVSPRSGVRSVWWSWE</sequence>
<keyword evidence="1 6" id="KW-0963">Cytoplasm</keyword>
<proteinExistence type="inferred from homology"/>
<feature type="domain" description="RsmI HTH" evidence="8">
    <location>
        <begin position="234"/>
        <end position="267"/>
    </location>
</feature>
<dbReference type="PATRIC" id="fig|1049564.3.peg.1429"/>
<dbReference type="CDD" id="cd11648">
    <property type="entry name" value="RsmI"/>
    <property type="match status" value="1"/>
</dbReference>
<name>G2FEU6_9GAMM</name>
<dbReference type="GO" id="GO:0070677">
    <property type="term" value="F:rRNA (cytosine-2'-O-)-methyltransferase activity"/>
    <property type="evidence" value="ECO:0007669"/>
    <property type="project" value="UniProtKB-UniRule"/>
</dbReference>
<evidence type="ECO:0000256" key="6">
    <source>
        <dbReference type="HAMAP-Rule" id="MF_01877"/>
    </source>
</evidence>
<organism evidence="9 10">
    <name type="scientific">endosymbiont of Tevnia jerichonana</name>
    <name type="common">vent Tica</name>
    <dbReference type="NCBI Taxonomy" id="1049564"/>
    <lineage>
        <taxon>Bacteria</taxon>
        <taxon>Pseudomonadati</taxon>
        <taxon>Pseudomonadota</taxon>
        <taxon>Gammaproteobacteria</taxon>
        <taxon>sulfur-oxidizing symbionts</taxon>
    </lineage>
</organism>
<dbReference type="InterPro" id="IPR008189">
    <property type="entry name" value="rRNA_ssu_MeTfrase_I"/>
</dbReference>
<comment type="function">
    <text evidence="6">Catalyzes the 2'-O-methylation of the ribose of cytidine 1402 (C1402) in 16S rRNA.</text>
</comment>
<dbReference type="InterPro" id="IPR000878">
    <property type="entry name" value="4pyrrol_Mease"/>
</dbReference>
<evidence type="ECO:0000259" key="8">
    <source>
        <dbReference type="Pfam" id="PF23016"/>
    </source>
</evidence>
<dbReference type="eggNOG" id="COG0313">
    <property type="taxonomic scope" value="Bacteria"/>
</dbReference>
<evidence type="ECO:0000256" key="5">
    <source>
        <dbReference type="ARBA" id="ARBA00022691"/>
    </source>
</evidence>
<keyword evidence="10" id="KW-1185">Reference proteome</keyword>
<evidence type="ECO:0000256" key="2">
    <source>
        <dbReference type="ARBA" id="ARBA00022552"/>
    </source>
</evidence>
<dbReference type="Gene3D" id="3.30.950.10">
    <property type="entry name" value="Methyltransferase, Cobalt-precorrin-4 Transmethylase, Domain 2"/>
    <property type="match status" value="1"/>
</dbReference>
<keyword evidence="5 6" id="KW-0949">S-adenosyl-L-methionine</keyword>
<dbReference type="Gene3D" id="3.40.1010.10">
    <property type="entry name" value="Cobalt-precorrin-4 Transmethylase, Domain 1"/>
    <property type="match status" value="1"/>
</dbReference>
<dbReference type="InterPro" id="IPR014776">
    <property type="entry name" value="4pyrrole_Mease_sub2"/>
</dbReference>
<evidence type="ECO:0000313" key="10">
    <source>
        <dbReference type="Proteomes" id="UP000005167"/>
    </source>
</evidence>
<dbReference type="PROSITE" id="PS01296">
    <property type="entry name" value="RSMI"/>
    <property type="match status" value="1"/>
</dbReference>
<dbReference type="PANTHER" id="PTHR46111">
    <property type="entry name" value="RIBOSOMAL RNA SMALL SUBUNIT METHYLTRANSFERASE I"/>
    <property type="match status" value="1"/>
</dbReference>
<keyword evidence="2 6" id="KW-0698">rRNA processing</keyword>
<dbReference type="InterPro" id="IPR014777">
    <property type="entry name" value="4pyrrole_Mease_sub1"/>
</dbReference>
<dbReference type="InterPro" id="IPR035996">
    <property type="entry name" value="4pyrrol_Methylase_sf"/>
</dbReference>
<comment type="caution">
    <text evidence="9">The sequence shown here is derived from an EMBL/GenBank/DDBJ whole genome shotgun (WGS) entry which is preliminary data.</text>
</comment>
<reference evidence="9 10" key="1">
    <citation type="journal article" date="2011" name="ISME J.">
        <title>The endosymbionts of the deep-sea tubeworms Riftia pachyptila and Tevnia jerichonana share an identical physiology as revealed by proteogenomic analyses.</title>
        <authorList>
            <person name="Gardebrecht A."/>
            <person name="Markert S."/>
            <person name="Felbeck H."/>
            <person name="Thuermer A."/>
            <person name="Albrecht D."/>
            <person name="Wollherr A."/>
            <person name="Kabisch J."/>
            <person name="Lehmann R."/>
            <person name="Daniel R."/>
            <person name="Liesegang H."/>
            <person name="Hecker M."/>
            <person name="Sievert S.M."/>
            <person name="Schweder T."/>
        </authorList>
    </citation>
    <scope>NUCLEOTIDE SEQUENCE [LARGE SCALE GENOMIC DNA]</scope>
</reference>
<dbReference type="InterPro" id="IPR018063">
    <property type="entry name" value="SAM_MeTrfase_RsmI_CS"/>
</dbReference>
<gene>
    <name evidence="6 9" type="primary">rsmI</name>
    <name evidence="9" type="ORF">TevJSym_aj00430</name>
</gene>
<dbReference type="SUPFAM" id="SSF53790">
    <property type="entry name" value="Tetrapyrrole methylase"/>
    <property type="match status" value="1"/>
</dbReference>
<protein>
    <recommendedName>
        <fullName evidence="6">Ribosomal RNA small subunit methyltransferase I</fullName>
        <ecNumber evidence="6">2.1.1.198</ecNumber>
    </recommendedName>
    <alternativeName>
        <fullName evidence="6">16S rRNA 2'-O-ribose C1402 methyltransferase</fullName>
    </alternativeName>
    <alternativeName>
        <fullName evidence="6">rRNA (cytidine-2'-O-)-methyltransferase RsmI</fullName>
    </alternativeName>
</protein>
<dbReference type="PANTHER" id="PTHR46111:SF1">
    <property type="entry name" value="RIBOSOMAL RNA SMALL SUBUNIT METHYLTRANSFERASE I"/>
    <property type="match status" value="1"/>
</dbReference>
<dbReference type="PIRSF" id="PIRSF005917">
    <property type="entry name" value="MTase_YraL"/>
    <property type="match status" value="1"/>
</dbReference>
<feature type="domain" description="Tetrapyrrole methylase" evidence="7">
    <location>
        <begin position="6"/>
        <end position="205"/>
    </location>
</feature>
<comment type="subcellular location">
    <subcellularLocation>
        <location evidence="6">Cytoplasm</location>
    </subcellularLocation>
</comment>
<dbReference type="FunFam" id="3.40.1010.10:FF:000002">
    <property type="entry name" value="Ribosomal RNA small subunit methyltransferase I"/>
    <property type="match status" value="1"/>
</dbReference>
<dbReference type="HAMAP" id="MF_01877">
    <property type="entry name" value="16SrRNA_methyltr_I"/>
    <property type="match status" value="1"/>
</dbReference>